<evidence type="ECO:0000313" key="1">
    <source>
        <dbReference type="EMBL" id="QDT14118.1"/>
    </source>
</evidence>
<dbReference type="Proteomes" id="UP000318741">
    <property type="component" value="Chromosome"/>
</dbReference>
<dbReference type="KEGG" id="acaf:CA12_01860"/>
<keyword evidence="2" id="KW-1185">Reference proteome</keyword>
<dbReference type="EMBL" id="CP036265">
    <property type="protein sequence ID" value="QDT14118.1"/>
    <property type="molecule type" value="Genomic_DNA"/>
</dbReference>
<proteinExistence type="predicted"/>
<protein>
    <submittedName>
        <fullName evidence="1">Uncharacterized protein</fullName>
    </submittedName>
</protein>
<organism evidence="1 2">
    <name type="scientific">Alienimonas californiensis</name>
    <dbReference type="NCBI Taxonomy" id="2527989"/>
    <lineage>
        <taxon>Bacteria</taxon>
        <taxon>Pseudomonadati</taxon>
        <taxon>Planctomycetota</taxon>
        <taxon>Planctomycetia</taxon>
        <taxon>Planctomycetales</taxon>
        <taxon>Planctomycetaceae</taxon>
        <taxon>Alienimonas</taxon>
    </lineage>
</organism>
<sequence>MDLRSVLGSFAAARLTPPHRRSESAPMPCAVCGFGGTGSRPVDLNVLNFERLKWGGVRHDSPVYAAFDLERFAELPPCGPGPVDRAALRELLDRIAAVPPDVTGATLQKELRGAFPSNKDERDGVAAILGHCGVLATPAKPGHFPNFVPHRDRAAPAGRVDMPYPAGWWTGTDGLNAEAVRFWFGHLLDD</sequence>
<gene>
    <name evidence="1" type="ORF">CA12_01860</name>
</gene>
<reference evidence="1 2" key="1">
    <citation type="submission" date="2019-02" db="EMBL/GenBank/DDBJ databases">
        <title>Deep-cultivation of Planctomycetes and their phenomic and genomic characterization uncovers novel biology.</title>
        <authorList>
            <person name="Wiegand S."/>
            <person name="Jogler M."/>
            <person name="Boedeker C."/>
            <person name="Pinto D."/>
            <person name="Vollmers J."/>
            <person name="Rivas-Marin E."/>
            <person name="Kohn T."/>
            <person name="Peeters S.H."/>
            <person name="Heuer A."/>
            <person name="Rast P."/>
            <person name="Oberbeckmann S."/>
            <person name="Bunk B."/>
            <person name="Jeske O."/>
            <person name="Meyerdierks A."/>
            <person name="Storesund J.E."/>
            <person name="Kallscheuer N."/>
            <person name="Luecker S."/>
            <person name="Lage O.M."/>
            <person name="Pohl T."/>
            <person name="Merkel B.J."/>
            <person name="Hornburger P."/>
            <person name="Mueller R.-W."/>
            <person name="Bruemmer F."/>
            <person name="Labrenz M."/>
            <person name="Spormann A.M."/>
            <person name="Op den Camp H."/>
            <person name="Overmann J."/>
            <person name="Amann R."/>
            <person name="Jetten M.S.M."/>
            <person name="Mascher T."/>
            <person name="Medema M.H."/>
            <person name="Devos D.P."/>
            <person name="Kaster A.-K."/>
            <person name="Ovreas L."/>
            <person name="Rohde M."/>
            <person name="Galperin M.Y."/>
            <person name="Jogler C."/>
        </authorList>
    </citation>
    <scope>NUCLEOTIDE SEQUENCE [LARGE SCALE GENOMIC DNA]</scope>
    <source>
        <strain evidence="1 2">CA12</strain>
    </source>
</reference>
<dbReference type="AlphaFoldDB" id="A0A517P410"/>
<evidence type="ECO:0000313" key="2">
    <source>
        <dbReference type="Proteomes" id="UP000318741"/>
    </source>
</evidence>
<accession>A0A517P410</accession>
<name>A0A517P410_9PLAN</name>